<keyword evidence="1" id="KW-1133">Transmembrane helix</keyword>
<keyword evidence="1" id="KW-0472">Membrane</keyword>
<proteinExistence type="predicted"/>
<organism evidence="2 3">
    <name type="scientific">Ligilactobacillus saerimneri</name>
    <dbReference type="NCBI Taxonomy" id="228229"/>
    <lineage>
        <taxon>Bacteria</taxon>
        <taxon>Bacillati</taxon>
        <taxon>Bacillota</taxon>
        <taxon>Bacilli</taxon>
        <taxon>Lactobacillales</taxon>
        <taxon>Lactobacillaceae</taxon>
        <taxon>Ligilactobacillus</taxon>
    </lineage>
</organism>
<feature type="transmembrane region" description="Helical" evidence="1">
    <location>
        <begin position="89"/>
        <end position="106"/>
    </location>
</feature>
<accession>A0A7H9EK28</accession>
<keyword evidence="1" id="KW-0812">Transmembrane</keyword>
<dbReference type="EMBL" id="CP047418">
    <property type="protein sequence ID" value="QLL78016.1"/>
    <property type="molecule type" value="Genomic_DNA"/>
</dbReference>
<dbReference type="GeneID" id="89599797"/>
<reference evidence="2 3" key="1">
    <citation type="submission" date="2020-01" db="EMBL/GenBank/DDBJ databases">
        <title>Complete and circular genome sequences of six lactobacillus isolates from horses.</title>
        <authorList>
            <person name="Hassan H.M."/>
        </authorList>
    </citation>
    <scope>NUCLEOTIDE SEQUENCE [LARGE SCALE GENOMIC DNA]</scope>
    <source>
        <strain evidence="2 3">1A</strain>
    </source>
</reference>
<dbReference type="RefSeq" id="WP_009554291.1">
    <property type="nucleotide sequence ID" value="NZ_CALVCX010000022.1"/>
</dbReference>
<sequence>MQIRQLFSLKTVWYLAFALFFSMVLPIIAVTLDCDEVTKIGWLLFGINSVYAVLSGLIAGKAEHTVFFLIFFPVVYMLSFRLFFESYAVYFVIPYIIFSLLAYGVTKD</sequence>
<feature type="transmembrane region" description="Helical" evidence="1">
    <location>
        <begin position="66"/>
        <end position="83"/>
    </location>
</feature>
<evidence type="ECO:0000313" key="2">
    <source>
        <dbReference type="EMBL" id="QLL78016.1"/>
    </source>
</evidence>
<feature type="transmembrane region" description="Helical" evidence="1">
    <location>
        <begin position="42"/>
        <end position="59"/>
    </location>
</feature>
<name>A0A7H9EK28_9LACO</name>
<dbReference type="AlphaFoldDB" id="A0A7H9EK28"/>
<dbReference type="Proteomes" id="UP000510886">
    <property type="component" value="Chromosome"/>
</dbReference>
<dbReference type="KEGG" id="lsw:GTO87_04985"/>
<evidence type="ECO:0000313" key="3">
    <source>
        <dbReference type="Proteomes" id="UP000510886"/>
    </source>
</evidence>
<gene>
    <name evidence="2" type="ORF">GTO87_04985</name>
</gene>
<protein>
    <submittedName>
        <fullName evidence="2">Uncharacterized protein</fullName>
    </submittedName>
</protein>
<feature type="transmembrane region" description="Helical" evidence="1">
    <location>
        <begin position="12"/>
        <end position="30"/>
    </location>
</feature>
<evidence type="ECO:0000256" key="1">
    <source>
        <dbReference type="SAM" id="Phobius"/>
    </source>
</evidence>